<organism evidence="1">
    <name type="scientific">Escherichia coli O104:H21</name>
    <dbReference type="NCBI Taxonomy" id="1335302"/>
    <lineage>
        <taxon>Bacteria</taxon>
        <taxon>Pseudomonadati</taxon>
        <taxon>Pseudomonadota</taxon>
        <taxon>Gammaproteobacteria</taxon>
        <taxon>Enterobacterales</taxon>
        <taxon>Enterobacteriaceae</taxon>
        <taxon>Escherichia</taxon>
    </lineage>
</organism>
<name>A0A0F6WG39_ECOLX</name>
<sequence>MKILFAFVMNWLFVNGQIMSRSSMFAGGSPGVGTRSPR</sequence>
<dbReference type="EMBL" id="KM085450">
    <property type="protein sequence ID" value="AKF16927.1"/>
    <property type="molecule type" value="Genomic_DNA"/>
</dbReference>
<evidence type="ECO:0000313" key="1">
    <source>
        <dbReference type="EMBL" id="AKF16927.1"/>
    </source>
</evidence>
<accession>A0A0F6WG39</accession>
<dbReference type="AlphaFoldDB" id="A0A0F6WG39"/>
<proteinExistence type="predicted"/>
<reference evidence="1" key="1">
    <citation type="journal article" date="2015" name="BMC Microbiol.">
        <title>Genome sequencing and comparative genomics provides insights on the evolutionary dynamics and pathogenic potential of different H-serotypes of Shiga toxin-producing Escherichia coli O104.</title>
        <authorList>
            <person name="Yan X."/>
            <person name="Fratamico P.M."/>
            <person name="Bono J.L."/>
            <person name="Baranzoni G.M."/>
            <person name="Chen C.Y."/>
        </authorList>
    </citation>
    <scope>NUCLEOTIDE SEQUENCE</scope>
    <source>
        <strain evidence="1">94-3024</strain>
        <plasmid evidence="1">pO104_H21</plasmid>
    </source>
</reference>
<keyword evidence="1" id="KW-0614">Plasmid</keyword>
<geneLocation type="plasmid" evidence="1">
    <name>pO104_H21</name>
</geneLocation>
<protein>
    <submittedName>
        <fullName evidence="1">Uncharacterized protein</fullName>
    </submittedName>
</protein>